<dbReference type="PANTHER" id="PTHR48006">
    <property type="entry name" value="LEUCINE-RICH REPEAT-CONTAINING PROTEIN DDB_G0281931-RELATED"/>
    <property type="match status" value="1"/>
</dbReference>
<gene>
    <name evidence="16" type="ORF">ACH5RR_016383</name>
</gene>
<keyword evidence="8 12" id="KW-0067">ATP-binding</keyword>
<evidence type="ECO:0000313" key="17">
    <source>
        <dbReference type="Proteomes" id="UP001630127"/>
    </source>
</evidence>
<feature type="compositionally biased region" description="Polar residues" evidence="13">
    <location>
        <begin position="910"/>
        <end position="926"/>
    </location>
</feature>
<evidence type="ECO:0000256" key="8">
    <source>
        <dbReference type="ARBA" id="ARBA00022840"/>
    </source>
</evidence>
<dbReference type="Pfam" id="PF00069">
    <property type="entry name" value="Pkinase"/>
    <property type="match status" value="2"/>
</dbReference>
<evidence type="ECO:0000256" key="13">
    <source>
        <dbReference type="SAM" id="MobiDB-lite"/>
    </source>
</evidence>
<dbReference type="CDD" id="cd14066">
    <property type="entry name" value="STKc_IRAK"/>
    <property type="match status" value="1"/>
</dbReference>
<dbReference type="PANTHER" id="PTHR48006:SF100">
    <property type="entry name" value="LRR RECEPTOR-LIKE SERINE_THREONINE-KINASE-RELATED"/>
    <property type="match status" value="1"/>
</dbReference>
<dbReference type="InterPro" id="IPR017441">
    <property type="entry name" value="Protein_kinase_ATP_BS"/>
</dbReference>
<dbReference type="SMART" id="SM00220">
    <property type="entry name" value="S_TKc"/>
    <property type="match status" value="2"/>
</dbReference>
<evidence type="ECO:0000256" key="12">
    <source>
        <dbReference type="PROSITE-ProRule" id="PRU10141"/>
    </source>
</evidence>
<keyword evidence="6 12" id="KW-0547">Nucleotide-binding</keyword>
<keyword evidence="9 14" id="KW-1133">Transmembrane helix</keyword>
<dbReference type="EMBL" id="JBJUIK010000007">
    <property type="protein sequence ID" value="KAL3523549.1"/>
    <property type="molecule type" value="Genomic_DNA"/>
</dbReference>
<dbReference type="InterPro" id="IPR011009">
    <property type="entry name" value="Kinase-like_dom_sf"/>
</dbReference>
<comment type="subcellular location">
    <subcellularLocation>
        <location evidence="1">Membrane</location>
        <topology evidence="1">Single-pass type I membrane protein</topology>
    </subcellularLocation>
</comment>
<dbReference type="Pfam" id="PF12819">
    <property type="entry name" value="Malectin_like"/>
    <property type="match status" value="1"/>
</dbReference>
<evidence type="ECO:0000256" key="5">
    <source>
        <dbReference type="ARBA" id="ARBA00022729"/>
    </source>
</evidence>
<evidence type="ECO:0000313" key="16">
    <source>
        <dbReference type="EMBL" id="KAL3523549.1"/>
    </source>
</evidence>
<dbReference type="GO" id="GO:0004674">
    <property type="term" value="F:protein serine/threonine kinase activity"/>
    <property type="evidence" value="ECO:0007669"/>
    <property type="project" value="UniProtKB-KW"/>
</dbReference>
<evidence type="ECO:0000259" key="15">
    <source>
        <dbReference type="PROSITE" id="PS50011"/>
    </source>
</evidence>
<accession>A0ABD2ZWS9</accession>
<keyword evidence="10 14" id="KW-0472">Membrane</keyword>
<evidence type="ECO:0000256" key="1">
    <source>
        <dbReference type="ARBA" id="ARBA00004479"/>
    </source>
</evidence>
<dbReference type="Gene3D" id="2.60.120.430">
    <property type="entry name" value="Galactose-binding lectin"/>
    <property type="match status" value="2"/>
</dbReference>
<evidence type="ECO:0000256" key="9">
    <source>
        <dbReference type="ARBA" id="ARBA00022989"/>
    </source>
</evidence>
<proteinExistence type="predicted"/>
<name>A0ABD2ZWS9_9GENT</name>
<dbReference type="PROSITE" id="PS50011">
    <property type="entry name" value="PROTEIN_KINASE_DOM"/>
    <property type="match status" value="2"/>
</dbReference>
<feature type="domain" description="Protein kinase" evidence="15">
    <location>
        <begin position="514"/>
        <end position="795"/>
    </location>
</feature>
<feature type="transmembrane region" description="Helical" evidence="14">
    <location>
        <begin position="457"/>
        <end position="476"/>
    </location>
</feature>
<sequence>MYISPVLVIVLVVTIFSSTYILIFVNSRNPPGPPAPNYIGDVAINCGSVVNSTALDGREWIAEDAATSIFRSDKSRSSTAAQKSSYFSIDPVPYKTSRISSTEFGYTFEVNPGQKFIRLHFYPASYLGFENSIDFFTVKAGPFTLLKDFSASHTAETLGVKYLVKEFCLNVEGNRKFNITFLPFVITKSNLKIHAFVNGIEIISMPTGLYYTPDGDLGAIAVGRKNLFRSIDNGTALELTHRLNIGGSFISSVEDLGMFRRWSEDANYLLESRVHRATHQVHRIKYAHMQAFIAPPKVYQTSWIKTGGSLRVNQMYNFTWKMPIELGFGYLIRLHFCKLDGRMVESEEREFSVLIDNHIAETRGDIIRWSGGHGIPVYRDYMVEMESNKGNSRSDLLIVLQSVNESVLGLLNGVEIFKLSNHEKSLATPNPTFPKRLSASWNLRIHKVFLGFGQINVIMTVMTILVALVNVVVYNLRQNWEEKFHLEKDAQAAKIEPSYHHFSLAEIKIATQNFSDAFVIGKGGFGKVYKGFIRSIAEDVAIKRLSLYSRQGAREFWTEIETLSKLRHIHLVSLLGYCNEDEEMILVYEYMPSGTLADNLYKLRRKGKDIASLSWEQRLRICIGAARGIDYLHTGTECTVIHRDVKDSNILLDENFVAKISDFGLSKLENITQSKSYVSTKIKGTAGYWDPEYVMTRRLTRKSDVYSFGVVLLVVLAGRPVVDTRNQEEQQSLLSCFRECIAEGDVDRVVDPSLQGKISTNSLREFLKSVENCLHHLPKKRPTMAQVVASLEQALEQQERPMPSAPIYATVVSQEEVPIIGENVIPSPEEGIKSDSTENPYSPTIGNDMQSRNTGNARVPKSSWNWPWKAFWNRGKGHVIFAPTNVVGFSQEEVPVLGENVISSPDEGITSESTENPYSPTMGNDLQSRKTDHAPVPKSSRNWPWKSVRNRGKDGLRKMDIEILQEKSEGRVGKDGLGVGFEAIDTKMKEKEKGEGDIGKKNGLVFLGEVGRGFDLGELLEASAEVLGKGLVGTTYIVKLETGITVAVKKLRDVNARLKEFREKTDRIWNHVNLVPLLAYYYSREEKLLLYEYLPMGSLHELLHGKREPGRTPLNWETRAAIALGAARGITYLHSQGPSVLHGNIKSSNVLLTTTYEARISEFGFAQLVSSNHILNRVAGYQAPEVTGPRKISQEADVYSFGVLLLELLSGKAPSHSVLNEEGVDLPRWVQSVVREEWTGEVFDLELVKYENAEEDMVQLLQIALCCTAQRPNQRPSMAEVTNLIEEFVFTQSN</sequence>
<dbReference type="Proteomes" id="UP001630127">
    <property type="component" value="Unassembled WGS sequence"/>
</dbReference>
<evidence type="ECO:0000256" key="10">
    <source>
        <dbReference type="ARBA" id="ARBA00023136"/>
    </source>
</evidence>
<keyword evidence="11" id="KW-0325">Glycoprotein</keyword>
<dbReference type="GO" id="GO:0016020">
    <property type="term" value="C:membrane"/>
    <property type="evidence" value="ECO:0007669"/>
    <property type="project" value="UniProtKB-SubCell"/>
</dbReference>
<dbReference type="FunFam" id="1.10.510.10:FF:000095">
    <property type="entry name" value="protein STRUBBELIG-RECEPTOR FAMILY 8"/>
    <property type="match status" value="2"/>
</dbReference>
<keyword evidence="4 14" id="KW-0812">Transmembrane</keyword>
<feature type="transmembrane region" description="Helical" evidence="14">
    <location>
        <begin position="705"/>
        <end position="722"/>
    </location>
</feature>
<dbReference type="PROSITE" id="PS00107">
    <property type="entry name" value="PROTEIN_KINASE_ATP"/>
    <property type="match status" value="1"/>
</dbReference>
<dbReference type="InterPro" id="IPR051824">
    <property type="entry name" value="LRR_Rcpt-Like_S/T_Kinase"/>
</dbReference>
<reference evidence="16 17" key="1">
    <citation type="submission" date="2024-11" db="EMBL/GenBank/DDBJ databases">
        <title>A near-complete genome assembly of Cinchona calisaya.</title>
        <authorList>
            <person name="Lian D.C."/>
            <person name="Zhao X.W."/>
            <person name="Wei L."/>
        </authorList>
    </citation>
    <scope>NUCLEOTIDE SEQUENCE [LARGE SCALE GENOMIC DNA]</scope>
    <source>
        <tissue evidence="16">Nenye</tissue>
    </source>
</reference>
<keyword evidence="3" id="KW-0808">Transferase</keyword>
<dbReference type="FunFam" id="3.30.200.20:FF:000039">
    <property type="entry name" value="receptor-like protein kinase FERONIA"/>
    <property type="match status" value="1"/>
</dbReference>
<dbReference type="FunFam" id="2.60.120.430:FF:000003">
    <property type="entry name" value="FERONIA receptor-like kinase"/>
    <property type="match status" value="1"/>
</dbReference>
<evidence type="ECO:0000256" key="11">
    <source>
        <dbReference type="ARBA" id="ARBA00023180"/>
    </source>
</evidence>
<evidence type="ECO:0000256" key="3">
    <source>
        <dbReference type="ARBA" id="ARBA00022679"/>
    </source>
</evidence>
<feature type="region of interest" description="Disordered" evidence="13">
    <location>
        <begin position="902"/>
        <end position="949"/>
    </location>
</feature>
<dbReference type="Gene3D" id="3.30.200.20">
    <property type="entry name" value="Phosphorylase Kinase, domain 1"/>
    <property type="match status" value="2"/>
</dbReference>
<evidence type="ECO:0000256" key="14">
    <source>
        <dbReference type="SAM" id="Phobius"/>
    </source>
</evidence>
<dbReference type="SUPFAM" id="SSF56112">
    <property type="entry name" value="Protein kinase-like (PK-like)"/>
    <property type="match status" value="2"/>
</dbReference>
<keyword evidence="5" id="KW-0732">Signal</keyword>
<protein>
    <recommendedName>
        <fullName evidence="15">Protein kinase domain-containing protein</fullName>
    </recommendedName>
</protein>
<keyword evidence="17" id="KW-1185">Reference proteome</keyword>
<feature type="transmembrane region" description="Helical" evidence="14">
    <location>
        <begin position="7"/>
        <end position="25"/>
    </location>
</feature>
<evidence type="ECO:0000256" key="4">
    <source>
        <dbReference type="ARBA" id="ARBA00022692"/>
    </source>
</evidence>
<dbReference type="FunFam" id="2.60.120.430:FF:000007">
    <property type="entry name" value="FERONIA receptor-like kinase"/>
    <property type="match status" value="1"/>
</dbReference>
<dbReference type="InterPro" id="IPR000719">
    <property type="entry name" value="Prot_kinase_dom"/>
</dbReference>
<dbReference type="InterPro" id="IPR024788">
    <property type="entry name" value="Malectin-like_Carb-bd_dom"/>
</dbReference>
<dbReference type="InterPro" id="IPR008271">
    <property type="entry name" value="Ser/Thr_kinase_AS"/>
</dbReference>
<dbReference type="GO" id="GO:0005524">
    <property type="term" value="F:ATP binding"/>
    <property type="evidence" value="ECO:0007669"/>
    <property type="project" value="UniProtKB-UniRule"/>
</dbReference>
<evidence type="ECO:0000256" key="7">
    <source>
        <dbReference type="ARBA" id="ARBA00022777"/>
    </source>
</evidence>
<dbReference type="PROSITE" id="PS00108">
    <property type="entry name" value="PROTEIN_KINASE_ST"/>
    <property type="match status" value="1"/>
</dbReference>
<dbReference type="Gene3D" id="1.10.510.10">
    <property type="entry name" value="Transferase(Phosphotransferase) domain 1"/>
    <property type="match status" value="2"/>
</dbReference>
<evidence type="ECO:0000256" key="2">
    <source>
        <dbReference type="ARBA" id="ARBA00022527"/>
    </source>
</evidence>
<keyword evidence="7" id="KW-0418">Kinase</keyword>
<feature type="domain" description="Protein kinase" evidence="15">
    <location>
        <begin position="1021"/>
        <end position="1289"/>
    </location>
</feature>
<keyword evidence="2" id="KW-0723">Serine/threonine-protein kinase</keyword>
<feature type="binding site" evidence="12">
    <location>
        <position position="543"/>
    </location>
    <ligand>
        <name>ATP</name>
        <dbReference type="ChEBI" id="CHEBI:30616"/>
    </ligand>
</feature>
<organism evidence="16 17">
    <name type="scientific">Cinchona calisaya</name>
    <dbReference type="NCBI Taxonomy" id="153742"/>
    <lineage>
        <taxon>Eukaryota</taxon>
        <taxon>Viridiplantae</taxon>
        <taxon>Streptophyta</taxon>
        <taxon>Embryophyta</taxon>
        <taxon>Tracheophyta</taxon>
        <taxon>Spermatophyta</taxon>
        <taxon>Magnoliopsida</taxon>
        <taxon>eudicotyledons</taxon>
        <taxon>Gunneridae</taxon>
        <taxon>Pentapetalae</taxon>
        <taxon>asterids</taxon>
        <taxon>lamiids</taxon>
        <taxon>Gentianales</taxon>
        <taxon>Rubiaceae</taxon>
        <taxon>Cinchonoideae</taxon>
        <taxon>Cinchoneae</taxon>
        <taxon>Cinchona</taxon>
    </lineage>
</organism>
<evidence type="ECO:0000256" key="6">
    <source>
        <dbReference type="ARBA" id="ARBA00022741"/>
    </source>
</evidence>
<comment type="caution">
    <text evidence="16">The sequence shown here is derived from an EMBL/GenBank/DDBJ whole genome shotgun (WGS) entry which is preliminary data.</text>
</comment>